<gene>
    <name evidence="1" type="ORF">SAMN02745180_02608</name>
</gene>
<evidence type="ECO:0008006" key="3">
    <source>
        <dbReference type="Google" id="ProtNLM"/>
    </source>
</evidence>
<reference evidence="1 2" key="1">
    <citation type="submission" date="2016-11" db="EMBL/GenBank/DDBJ databases">
        <authorList>
            <person name="Jaros S."/>
            <person name="Januszkiewicz K."/>
            <person name="Wedrychowicz H."/>
        </authorList>
    </citation>
    <scope>NUCLEOTIDE SEQUENCE [LARGE SCALE GENOMIC DNA]</scope>
    <source>
        <strain evidence="1 2">DSM 13106</strain>
    </source>
</reference>
<keyword evidence="2" id="KW-1185">Reference proteome</keyword>
<dbReference type="AlphaFoldDB" id="A0A1M5Z0F7"/>
<dbReference type="RefSeq" id="WP_072745230.1">
    <property type="nucleotide sequence ID" value="NZ_FQXR01000018.1"/>
</dbReference>
<proteinExistence type="predicted"/>
<dbReference type="EMBL" id="FQXR01000018">
    <property type="protein sequence ID" value="SHI17755.1"/>
    <property type="molecule type" value="Genomic_DNA"/>
</dbReference>
<dbReference type="Proteomes" id="UP000184389">
    <property type="component" value="Unassembled WGS sequence"/>
</dbReference>
<accession>A0A1M5Z0F7</accession>
<evidence type="ECO:0000313" key="1">
    <source>
        <dbReference type="EMBL" id="SHI17755.1"/>
    </source>
</evidence>
<dbReference type="STRING" id="1123281.SAMN02745180_02608"/>
<name>A0A1M5Z0F7_9FIRM</name>
<dbReference type="OrthoDB" id="9812979at2"/>
<organism evidence="1 2">
    <name type="scientific">Sporanaerobacter acetigenes DSM 13106</name>
    <dbReference type="NCBI Taxonomy" id="1123281"/>
    <lineage>
        <taxon>Bacteria</taxon>
        <taxon>Bacillati</taxon>
        <taxon>Bacillota</taxon>
        <taxon>Tissierellia</taxon>
        <taxon>Tissierellales</taxon>
        <taxon>Sporanaerobacteraceae</taxon>
        <taxon>Sporanaerobacter</taxon>
    </lineage>
</organism>
<protein>
    <recommendedName>
        <fullName evidence="3">Gamma-glutamylcyclotransferase</fullName>
    </recommendedName>
</protein>
<sequence>MDKFFTQKYCDRCGKDLKNGRIMSMFNEDCICMECKDKETKDKDYEKARDKEIEEVKKGNLNYKGIGRKK</sequence>
<evidence type="ECO:0000313" key="2">
    <source>
        <dbReference type="Proteomes" id="UP000184389"/>
    </source>
</evidence>